<dbReference type="SUPFAM" id="SSF55811">
    <property type="entry name" value="Nudix"/>
    <property type="match status" value="1"/>
</dbReference>
<feature type="domain" description="Nudix hydrolase" evidence="2">
    <location>
        <begin position="67"/>
        <end position="235"/>
    </location>
</feature>
<evidence type="ECO:0000259" key="2">
    <source>
        <dbReference type="PROSITE" id="PS51462"/>
    </source>
</evidence>
<dbReference type="InterPro" id="IPR015797">
    <property type="entry name" value="NUDIX_hydrolase-like_dom_sf"/>
</dbReference>
<dbReference type="GO" id="GO:0016787">
    <property type="term" value="F:hydrolase activity"/>
    <property type="evidence" value="ECO:0007669"/>
    <property type="project" value="UniProtKB-KW"/>
</dbReference>
<sequence length="392" mass="45014">MPRRRTHYNSYGVACFSQSKTGPKLLLIQKPTTYEFALFTRGDYNPTNLNEFEKLIAGMTIDERRSILTLDFGAIVARTFSGRYVRELYSRHIGKYRLQFIKHKNHKSMIRIIKNSNIAGQRPIWEIPKGRRQSHETSLITAIREFTEETGIPNVGLRMLPPTYSKTYTYTDAGATYQNKYFIAVTDTKHNIDRTIGDDYTETLQIAWKSLADIHQLSETALIPAEKKLHKFCKQIFKLLRVYSNRPCPVFGFPKIIHHESTLSKHGKTPLKTRHIRRRTKYKISNTENTQRDMFGSWRSSKTKSDNNILQTMGPHLFTILTTAEVDNAEPPNDTELLVKNIIDSLVDDVVSMCQTVVPKPFVIPTTSAFKPVSKIPIKPLLFTDIVKSSIC</sequence>
<reference evidence="3" key="1">
    <citation type="journal article" date="2020" name="Nature">
        <title>Giant virus diversity and host interactions through global metagenomics.</title>
        <authorList>
            <person name="Schulz F."/>
            <person name="Roux S."/>
            <person name="Paez-Espino D."/>
            <person name="Jungbluth S."/>
            <person name="Walsh D.A."/>
            <person name="Denef V.J."/>
            <person name="McMahon K.D."/>
            <person name="Konstantinidis K.T."/>
            <person name="Eloe-Fadrosh E.A."/>
            <person name="Kyrpides N.C."/>
            <person name="Woyke T."/>
        </authorList>
    </citation>
    <scope>NUCLEOTIDE SEQUENCE</scope>
    <source>
        <strain evidence="3">GVMAG-M-3300024336-7</strain>
    </source>
</reference>
<evidence type="ECO:0000256" key="1">
    <source>
        <dbReference type="ARBA" id="ARBA00022801"/>
    </source>
</evidence>
<dbReference type="InterPro" id="IPR020084">
    <property type="entry name" value="NUDIX_hydrolase_CS"/>
</dbReference>
<dbReference type="Gene3D" id="3.90.79.10">
    <property type="entry name" value="Nucleoside Triphosphate Pyrophosphohydrolase"/>
    <property type="match status" value="1"/>
</dbReference>
<dbReference type="AlphaFoldDB" id="A0A6C0IUD4"/>
<organism evidence="3">
    <name type="scientific">viral metagenome</name>
    <dbReference type="NCBI Taxonomy" id="1070528"/>
    <lineage>
        <taxon>unclassified sequences</taxon>
        <taxon>metagenomes</taxon>
        <taxon>organismal metagenomes</taxon>
    </lineage>
</organism>
<dbReference type="EMBL" id="MN740267">
    <property type="protein sequence ID" value="QHT96828.1"/>
    <property type="molecule type" value="Genomic_DNA"/>
</dbReference>
<protein>
    <recommendedName>
        <fullName evidence="2">Nudix hydrolase domain-containing protein</fullName>
    </recommendedName>
</protein>
<proteinExistence type="predicted"/>
<accession>A0A6C0IUD4</accession>
<name>A0A6C0IUD4_9ZZZZ</name>
<dbReference type="Pfam" id="PF00293">
    <property type="entry name" value="NUDIX"/>
    <property type="match status" value="1"/>
</dbReference>
<evidence type="ECO:0000313" key="3">
    <source>
        <dbReference type="EMBL" id="QHT96828.1"/>
    </source>
</evidence>
<dbReference type="InterPro" id="IPR000086">
    <property type="entry name" value="NUDIX_hydrolase_dom"/>
</dbReference>
<keyword evidence="1" id="KW-0378">Hydrolase</keyword>
<dbReference type="PROSITE" id="PS51462">
    <property type="entry name" value="NUDIX"/>
    <property type="match status" value="1"/>
</dbReference>
<dbReference type="PROSITE" id="PS00893">
    <property type="entry name" value="NUDIX_BOX"/>
    <property type="match status" value="1"/>
</dbReference>